<gene>
    <name evidence="1" type="ORF">Gferi_21595</name>
</gene>
<proteinExistence type="predicted"/>
<organism evidence="1 2">
    <name type="scientific">Geosporobacter ferrireducens</name>
    <dbReference type="NCBI Taxonomy" id="1424294"/>
    <lineage>
        <taxon>Bacteria</taxon>
        <taxon>Bacillati</taxon>
        <taxon>Bacillota</taxon>
        <taxon>Clostridia</taxon>
        <taxon>Peptostreptococcales</taxon>
        <taxon>Thermotaleaceae</taxon>
        <taxon>Geosporobacter</taxon>
    </lineage>
</organism>
<evidence type="ECO:0000313" key="1">
    <source>
        <dbReference type="EMBL" id="AOT71899.1"/>
    </source>
</evidence>
<dbReference type="AlphaFoldDB" id="A0A1D8GLW5"/>
<name>A0A1D8GLW5_9FIRM</name>
<dbReference type="EMBL" id="CP017269">
    <property type="protein sequence ID" value="AOT71899.1"/>
    <property type="molecule type" value="Genomic_DNA"/>
</dbReference>
<dbReference type="Proteomes" id="UP000095743">
    <property type="component" value="Chromosome"/>
</dbReference>
<keyword evidence="2" id="KW-1185">Reference proteome</keyword>
<evidence type="ECO:0000313" key="2">
    <source>
        <dbReference type="Proteomes" id="UP000095743"/>
    </source>
</evidence>
<protein>
    <submittedName>
        <fullName evidence="1">Uncharacterized protein</fullName>
    </submittedName>
</protein>
<accession>A0A1D8GLW5</accession>
<sequence length="130" mass="15263">MKMIVAVRANDILPKEIDSQNFLFQLSTPTEYEMDYLYGSYGRSDYLKKIEPISASGFAHVQNDLSSNELDKENALLRRELPYYVPLENEMRIMEEECPDRLFDMISKQKDIPKDVQKEKVYNSPFVEII</sequence>
<dbReference type="RefSeq" id="WP_069980204.1">
    <property type="nucleotide sequence ID" value="NZ_CP017269.1"/>
</dbReference>
<reference evidence="1 2" key="1">
    <citation type="submission" date="2016-09" db="EMBL/GenBank/DDBJ databases">
        <title>Genomic analysis reveals versatility of anaerobic energy metabolism of Geosporobacter ferrireducens IRF9 of phylum Firmicutes.</title>
        <authorList>
            <person name="Kim S.-J."/>
        </authorList>
    </citation>
    <scope>NUCLEOTIDE SEQUENCE [LARGE SCALE GENOMIC DNA]</scope>
    <source>
        <strain evidence="1 2">IRF9</strain>
    </source>
</reference>
<dbReference type="KEGG" id="gfe:Gferi_21595"/>